<protein>
    <submittedName>
        <fullName evidence="1">Phosphohistidine phosphatase SixA</fullName>
    </submittedName>
</protein>
<dbReference type="AlphaFoldDB" id="A0A4R2KVH3"/>
<evidence type="ECO:0000313" key="1">
    <source>
        <dbReference type="EMBL" id="TCO77823.1"/>
    </source>
</evidence>
<dbReference type="OrthoDB" id="280692at2"/>
<dbReference type="Gene3D" id="3.40.50.1240">
    <property type="entry name" value="Phosphoglycerate mutase-like"/>
    <property type="match status" value="1"/>
</dbReference>
<proteinExistence type="predicted"/>
<dbReference type="CDD" id="cd07040">
    <property type="entry name" value="HP"/>
    <property type="match status" value="1"/>
</dbReference>
<reference evidence="1 2" key="1">
    <citation type="submission" date="2019-03" db="EMBL/GenBank/DDBJ databases">
        <title>Genomic Encyclopedia of Type Strains, Phase IV (KMG-IV): sequencing the most valuable type-strain genomes for metagenomic binning, comparative biology and taxonomic classification.</title>
        <authorList>
            <person name="Goeker M."/>
        </authorList>
    </citation>
    <scope>NUCLEOTIDE SEQUENCE [LARGE SCALE GENOMIC DNA]</scope>
    <source>
        <strain evidence="1 2">DSM 23344</strain>
    </source>
</reference>
<accession>A0A4R2KVH3</accession>
<dbReference type="RefSeq" id="WP_117314685.1">
    <property type="nucleotide sequence ID" value="NZ_QQSW01000001.1"/>
</dbReference>
<dbReference type="SUPFAM" id="SSF53254">
    <property type="entry name" value="Phosphoglycerate mutase-like"/>
    <property type="match status" value="1"/>
</dbReference>
<keyword evidence="2" id="KW-1185">Reference proteome</keyword>
<gene>
    <name evidence="1" type="ORF">EV688_102280</name>
</gene>
<organism evidence="1 2">
    <name type="scientific">Chromatocurvus halotolerans</name>
    <dbReference type="NCBI Taxonomy" id="1132028"/>
    <lineage>
        <taxon>Bacteria</taxon>
        <taxon>Pseudomonadati</taxon>
        <taxon>Pseudomonadota</taxon>
        <taxon>Gammaproteobacteria</taxon>
        <taxon>Cellvibrionales</taxon>
        <taxon>Halieaceae</taxon>
        <taxon>Chromatocurvus</taxon>
    </lineage>
</organism>
<evidence type="ECO:0000313" key="2">
    <source>
        <dbReference type="Proteomes" id="UP000294980"/>
    </source>
</evidence>
<dbReference type="Proteomes" id="UP000294980">
    <property type="component" value="Unassembled WGS sequence"/>
</dbReference>
<comment type="caution">
    <text evidence="1">The sequence shown here is derived from an EMBL/GenBank/DDBJ whole genome shotgun (WGS) entry which is preliminary data.</text>
</comment>
<name>A0A4R2KVH3_9GAMM</name>
<dbReference type="InterPro" id="IPR029033">
    <property type="entry name" value="His_PPase_superfam"/>
</dbReference>
<dbReference type="EMBL" id="SLWX01000002">
    <property type="protein sequence ID" value="TCO77823.1"/>
    <property type="molecule type" value="Genomic_DNA"/>
</dbReference>
<sequence length="162" mass="17021">MLLTIWRHGEAGPGSPDQSRTLTEQGTLDIERGGPAFVAGLQRAGLPLPSLVLFSRWLRTTQTAEGLCRALPGVASDRLEALIPDSDAAGVDDALVDHAGMQAHIVLVSHQPLVTALIDRCLGTRGEVPALAPGAYAVLSTPLVAPGCATLLWWSAPPDYQV</sequence>